<comment type="caution">
    <text evidence="1">The sequence shown here is derived from an EMBL/GenBank/DDBJ whole genome shotgun (WGS) entry which is preliminary data.</text>
</comment>
<protein>
    <submittedName>
        <fullName evidence="1">Uncharacterized protein</fullName>
    </submittedName>
</protein>
<dbReference type="InterPro" id="IPR032675">
    <property type="entry name" value="LRR_dom_sf"/>
</dbReference>
<dbReference type="Proteomes" id="UP000054988">
    <property type="component" value="Unassembled WGS sequence"/>
</dbReference>
<reference evidence="1 2" key="1">
    <citation type="submission" date="2015-12" db="EMBL/GenBank/DDBJ databases">
        <title>Draft genome sequence of Moniliophthora roreri, the causal agent of frosty pod rot of cacao.</title>
        <authorList>
            <person name="Aime M.C."/>
            <person name="Diaz-Valderrama J.R."/>
            <person name="Kijpornyongpan T."/>
            <person name="Phillips-Mora W."/>
        </authorList>
    </citation>
    <scope>NUCLEOTIDE SEQUENCE [LARGE SCALE GENOMIC DNA]</scope>
    <source>
        <strain evidence="1 2">MCA 2952</strain>
    </source>
</reference>
<gene>
    <name evidence="1" type="ORF">WG66_8921</name>
</gene>
<evidence type="ECO:0000313" key="1">
    <source>
        <dbReference type="EMBL" id="KTB38476.1"/>
    </source>
</evidence>
<dbReference type="Gene3D" id="1.20.1280.50">
    <property type="match status" value="1"/>
</dbReference>
<dbReference type="AlphaFoldDB" id="A0A0W0FQ15"/>
<dbReference type="SUPFAM" id="SSF52047">
    <property type="entry name" value="RNI-like"/>
    <property type="match status" value="1"/>
</dbReference>
<sequence length="572" mass="64714">MASEARSVPLYSCPGCGFKIGETTSNPNFISESYLLDALSISNDPLPPLQLNAVRQQYEDIVSLVASLDTQIAGLYASLETMNSERQRLKARLRKYRTVLHPIRRLPNELITRIFRLCDDTDISDPRVIKDCDTEHSLEYPGSLDTKQAPWVFTQVCRKWRNIALSVPRLWNRVDLRWCYSERVREYHPALEPLLALQLQCCSNQPLSVSYYGQAMVYNRRSKYSDNERLLMLLCSRSLQWSTAYLGFGDTGGLRPFVSYGGLFPALKSLHIDLPIHYPQIPFQVFQVAPRLRELTITGDHAGITADSFPWSQITNYLSQGSSMDGVWMLNNSAHFRIMPLLKNVQICDLECLEEPDEVIVIPVQGLTLSHLHTLTLRSRGAAFSPVSQMLNWLTLPALHTLKFPCGLQSFPELVAFLSRSSCQLRELSLVDIELDDNQIWQLLSLSNVQSLHTLTIGLYDDGAQQSLSIDDSFLWGLSFAAGREPVLPRLISLTLHGRKRWTDATLFQMSSSRRGRSTGEVARLQRLTVVGALSGPNRNPIECPDCVSRMWDLCQGGFVFEWAKSLDSILR</sequence>
<dbReference type="InterPro" id="IPR036047">
    <property type="entry name" value="F-box-like_dom_sf"/>
</dbReference>
<evidence type="ECO:0000313" key="2">
    <source>
        <dbReference type="Proteomes" id="UP000054988"/>
    </source>
</evidence>
<proteinExistence type="predicted"/>
<accession>A0A0W0FQ15</accession>
<dbReference type="EMBL" id="LATX01001758">
    <property type="protein sequence ID" value="KTB38476.1"/>
    <property type="molecule type" value="Genomic_DNA"/>
</dbReference>
<dbReference type="Gene3D" id="3.80.10.10">
    <property type="entry name" value="Ribonuclease Inhibitor"/>
    <property type="match status" value="1"/>
</dbReference>
<organism evidence="1 2">
    <name type="scientific">Moniliophthora roreri</name>
    <name type="common">Frosty pod rot fungus</name>
    <name type="synonym">Monilia roreri</name>
    <dbReference type="NCBI Taxonomy" id="221103"/>
    <lineage>
        <taxon>Eukaryota</taxon>
        <taxon>Fungi</taxon>
        <taxon>Dikarya</taxon>
        <taxon>Basidiomycota</taxon>
        <taxon>Agaricomycotina</taxon>
        <taxon>Agaricomycetes</taxon>
        <taxon>Agaricomycetidae</taxon>
        <taxon>Agaricales</taxon>
        <taxon>Marasmiineae</taxon>
        <taxon>Marasmiaceae</taxon>
        <taxon>Moniliophthora</taxon>
    </lineage>
</organism>
<name>A0A0W0FQ15_MONRR</name>
<dbReference type="SUPFAM" id="SSF81383">
    <property type="entry name" value="F-box domain"/>
    <property type="match status" value="1"/>
</dbReference>